<evidence type="ECO:0000313" key="3">
    <source>
        <dbReference type="Proteomes" id="UP000001194"/>
    </source>
</evidence>
<reference evidence="2 3" key="1">
    <citation type="journal article" date="2008" name="Nature">
        <title>The genome of Laccaria bicolor provides insights into mycorrhizal symbiosis.</title>
        <authorList>
            <person name="Martin F."/>
            <person name="Aerts A."/>
            <person name="Ahren D."/>
            <person name="Brun A."/>
            <person name="Danchin E.G.J."/>
            <person name="Duchaussoy F."/>
            <person name="Gibon J."/>
            <person name="Kohler A."/>
            <person name="Lindquist E."/>
            <person name="Pereda V."/>
            <person name="Salamov A."/>
            <person name="Shapiro H.J."/>
            <person name="Wuyts J."/>
            <person name="Blaudez D."/>
            <person name="Buee M."/>
            <person name="Brokstein P."/>
            <person name="Canbaeck B."/>
            <person name="Cohen D."/>
            <person name="Courty P.E."/>
            <person name="Coutinho P.M."/>
            <person name="Delaruelle C."/>
            <person name="Detter J.C."/>
            <person name="Deveau A."/>
            <person name="DiFazio S."/>
            <person name="Duplessis S."/>
            <person name="Fraissinet-Tachet L."/>
            <person name="Lucic E."/>
            <person name="Frey-Klett P."/>
            <person name="Fourrey C."/>
            <person name="Feussner I."/>
            <person name="Gay G."/>
            <person name="Grimwood J."/>
            <person name="Hoegger P.J."/>
            <person name="Jain P."/>
            <person name="Kilaru S."/>
            <person name="Labbe J."/>
            <person name="Lin Y.C."/>
            <person name="Legue V."/>
            <person name="Le Tacon F."/>
            <person name="Marmeisse R."/>
            <person name="Melayah D."/>
            <person name="Montanini B."/>
            <person name="Muratet M."/>
            <person name="Nehls U."/>
            <person name="Niculita-Hirzel H."/>
            <person name="Oudot-Le Secq M.P."/>
            <person name="Peter M."/>
            <person name="Quesneville H."/>
            <person name="Rajashekar B."/>
            <person name="Reich M."/>
            <person name="Rouhier N."/>
            <person name="Schmutz J."/>
            <person name="Yin T."/>
            <person name="Chalot M."/>
            <person name="Henrissat B."/>
            <person name="Kuees U."/>
            <person name="Lucas S."/>
            <person name="Van de Peer Y."/>
            <person name="Podila G.K."/>
            <person name="Polle A."/>
            <person name="Pukkila P.J."/>
            <person name="Richardson P.M."/>
            <person name="Rouze P."/>
            <person name="Sanders I.R."/>
            <person name="Stajich J.E."/>
            <person name="Tunlid A."/>
            <person name="Tuskan G."/>
            <person name="Grigoriev I.V."/>
        </authorList>
    </citation>
    <scope>NUCLEOTIDE SEQUENCE [LARGE SCALE GENOMIC DNA]</scope>
    <source>
        <strain evidence="3">S238N-H82 / ATCC MYA-4686</strain>
    </source>
</reference>
<keyword evidence="3" id="KW-1185">Reference proteome</keyword>
<dbReference type="OrthoDB" id="3265539at2759"/>
<dbReference type="InParanoid" id="B0D6P6"/>
<name>B0D6P6_LACBS</name>
<dbReference type="GeneID" id="6075229"/>
<dbReference type="AlphaFoldDB" id="B0D6P6"/>
<evidence type="ECO:0000259" key="1">
    <source>
        <dbReference type="Pfam" id="PF13961"/>
    </source>
</evidence>
<dbReference type="HOGENOM" id="CLU_1046094_0_0_1"/>
<dbReference type="EMBL" id="DS547099">
    <property type="protein sequence ID" value="EDR09511.1"/>
    <property type="molecule type" value="Genomic_DNA"/>
</dbReference>
<evidence type="ECO:0000313" key="2">
    <source>
        <dbReference type="EMBL" id="EDR09511.1"/>
    </source>
</evidence>
<sequence>MTDTTVHFPNLNNSNYAEWSVRMEAILVRWGLWPMVKIPISGTLEHVHRAAGFATSLALWQHFLTAKKVAGQSMQAWIGHIQGLAFRMEQSGVEVSDQDKILALTMGLPPSYDPVIINFDATLSKLLTLNNIIAHLLNEEVRQSGDSNIAKDPEDEVMAVTSGKGHGARNTAGADVTYLKLENLARLRGSLFNPSAHDNLSISTQQWCDANTGQQQLNNNTELPGDYNTGHGCATSSQMVTTHTIITVHTRQVAVVAGVLCTRLIL</sequence>
<protein>
    <submittedName>
        <fullName evidence="2">Predicted protein</fullName>
    </submittedName>
</protein>
<dbReference type="Pfam" id="PF13961">
    <property type="entry name" value="DUF4219"/>
    <property type="match status" value="1"/>
</dbReference>
<dbReference type="RefSeq" id="XP_001879860.1">
    <property type="nucleotide sequence ID" value="XM_001879825.1"/>
</dbReference>
<organism evidence="3">
    <name type="scientific">Laccaria bicolor (strain S238N-H82 / ATCC MYA-4686)</name>
    <name type="common">Bicoloured deceiver</name>
    <name type="synonym">Laccaria laccata var. bicolor</name>
    <dbReference type="NCBI Taxonomy" id="486041"/>
    <lineage>
        <taxon>Eukaryota</taxon>
        <taxon>Fungi</taxon>
        <taxon>Dikarya</taxon>
        <taxon>Basidiomycota</taxon>
        <taxon>Agaricomycotina</taxon>
        <taxon>Agaricomycetes</taxon>
        <taxon>Agaricomycetidae</taxon>
        <taxon>Agaricales</taxon>
        <taxon>Agaricineae</taxon>
        <taxon>Hydnangiaceae</taxon>
        <taxon>Laccaria</taxon>
    </lineage>
</organism>
<gene>
    <name evidence="2" type="ORF">LACBIDRAFT_325924</name>
</gene>
<accession>B0D6P6</accession>
<feature type="domain" description="DUF4219" evidence="1">
    <location>
        <begin position="11"/>
        <end position="37"/>
    </location>
</feature>
<proteinExistence type="predicted"/>
<dbReference type="InterPro" id="IPR025314">
    <property type="entry name" value="DUF4219"/>
</dbReference>
<dbReference type="KEGG" id="lbc:LACBIDRAFT_325924"/>
<dbReference type="Proteomes" id="UP000001194">
    <property type="component" value="Unassembled WGS sequence"/>
</dbReference>
<dbReference type="Pfam" id="PF14223">
    <property type="entry name" value="Retrotran_gag_2"/>
    <property type="match status" value="1"/>
</dbReference>